<organism evidence="2 3">
    <name type="scientific">Nocardia aobensis</name>
    <dbReference type="NCBI Taxonomy" id="257277"/>
    <lineage>
        <taxon>Bacteria</taxon>
        <taxon>Bacillati</taxon>
        <taxon>Actinomycetota</taxon>
        <taxon>Actinomycetes</taxon>
        <taxon>Mycobacteriales</taxon>
        <taxon>Nocardiaceae</taxon>
        <taxon>Nocardia</taxon>
    </lineage>
</organism>
<accession>A0ABW6P5T7</accession>
<evidence type="ECO:0000256" key="1">
    <source>
        <dbReference type="SAM" id="MobiDB-lite"/>
    </source>
</evidence>
<comment type="caution">
    <text evidence="2">The sequence shown here is derived from an EMBL/GenBank/DDBJ whole genome shotgun (WGS) entry which is preliminary data.</text>
</comment>
<dbReference type="EMBL" id="JBIAMT010000003">
    <property type="protein sequence ID" value="MFF0498512.1"/>
    <property type="molecule type" value="Genomic_DNA"/>
</dbReference>
<name>A0ABW6P5T7_9NOCA</name>
<evidence type="ECO:0000313" key="3">
    <source>
        <dbReference type="Proteomes" id="UP001601442"/>
    </source>
</evidence>
<dbReference type="Proteomes" id="UP001601442">
    <property type="component" value="Unassembled WGS sequence"/>
</dbReference>
<feature type="region of interest" description="Disordered" evidence="1">
    <location>
        <begin position="1"/>
        <end position="31"/>
    </location>
</feature>
<sequence>MCDIAHRQLKGTGYMPESDRSDPVSDLQAAQAEADLRRDRFIELTDLVAAAEGLRDIAEIKLKRATQRVTDIVSGNR</sequence>
<protein>
    <submittedName>
        <fullName evidence="2">Uncharacterized protein</fullName>
    </submittedName>
</protein>
<dbReference type="RefSeq" id="WP_387396023.1">
    <property type="nucleotide sequence ID" value="NZ_JBIAMT010000003.1"/>
</dbReference>
<keyword evidence="3" id="KW-1185">Reference proteome</keyword>
<evidence type="ECO:0000313" key="2">
    <source>
        <dbReference type="EMBL" id="MFF0498512.1"/>
    </source>
</evidence>
<proteinExistence type="predicted"/>
<gene>
    <name evidence="2" type="ORF">ACFYU5_19055</name>
</gene>
<reference evidence="2 3" key="1">
    <citation type="submission" date="2024-10" db="EMBL/GenBank/DDBJ databases">
        <title>The Natural Products Discovery Center: Release of the First 8490 Sequenced Strains for Exploring Actinobacteria Biosynthetic Diversity.</title>
        <authorList>
            <person name="Kalkreuter E."/>
            <person name="Kautsar S.A."/>
            <person name="Yang D."/>
            <person name="Bader C.D."/>
            <person name="Teijaro C.N."/>
            <person name="Fluegel L."/>
            <person name="Davis C.M."/>
            <person name="Simpson J.R."/>
            <person name="Lauterbach L."/>
            <person name="Steele A.D."/>
            <person name="Gui C."/>
            <person name="Meng S."/>
            <person name="Li G."/>
            <person name="Viehrig K."/>
            <person name="Ye F."/>
            <person name="Su P."/>
            <person name="Kiefer A.F."/>
            <person name="Nichols A."/>
            <person name="Cepeda A.J."/>
            <person name="Yan W."/>
            <person name="Fan B."/>
            <person name="Jiang Y."/>
            <person name="Adhikari A."/>
            <person name="Zheng C.-J."/>
            <person name="Schuster L."/>
            <person name="Cowan T.M."/>
            <person name="Smanski M.J."/>
            <person name="Chevrette M.G."/>
            <person name="De Carvalho L.P.S."/>
            <person name="Shen B."/>
        </authorList>
    </citation>
    <scope>NUCLEOTIDE SEQUENCE [LARGE SCALE GENOMIC DNA]</scope>
    <source>
        <strain evidence="2 3">NPDC004119</strain>
    </source>
</reference>